<dbReference type="InterPro" id="IPR027417">
    <property type="entry name" value="P-loop_NTPase"/>
</dbReference>
<keyword evidence="4 7" id="KW-0067">ATP-binding</keyword>
<protein>
    <submittedName>
        <fullName evidence="7">ATP-binding cassette domain-containing protein</fullName>
    </submittedName>
</protein>
<evidence type="ECO:0000256" key="4">
    <source>
        <dbReference type="ARBA" id="ARBA00022840"/>
    </source>
</evidence>
<dbReference type="InterPro" id="IPR003593">
    <property type="entry name" value="AAA+_ATPase"/>
</dbReference>
<keyword evidence="5" id="KW-0029">Amino-acid transport</keyword>
<comment type="similarity">
    <text evidence="1">Belongs to the ABC transporter superfamily.</text>
</comment>
<dbReference type="EMBL" id="WUEY01000033">
    <property type="protein sequence ID" value="NEI74551.1"/>
    <property type="molecule type" value="Genomic_DNA"/>
</dbReference>
<dbReference type="Gene3D" id="3.40.50.300">
    <property type="entry name" value="P-loop containing nucleotide triphosphate hydrolases"/>
    <property type="match status" value="1"/>
</dbReference>
<dbReference type="GO" id="GO:0015807">
    <property type="term" value="P:L-amino acid transport"/>
    <property type="evidence" value="ECO:0007669"/>
    <property type="project" value="TreeGrafter"/>
</dbReference>
<dbReference type="PANTHER" id="PTHR43820">
    <property type="entry name" value="HIGH-AFFINITY BRANCHED-CHAIN AMINO ACID TRANSPORT ATP-BINDING PROTEIN LIVF"/>
    <property type="match status" value="1"/>
</dbReference>
<dbReference type="CDD" id="cd03224">
    <property type="entry name" value="ABC_TM1139_LivF_branched"/>
    <property type="match status" value="1"/>
</dbReference>
<evidence type="ECO:0000256" key="3">
    <source>
        <dbReference type="ARBA" id="ARBA00022741"/>
    </source>
</evidence>
<dbReference type="PROSITE" id="PS50893">
    <property type="entry name" value="ABC_TRANSPORTER_2"/>
    <property type="match status" value="1"/>
</dbReference>
<evidence type="ECO:0000256" key="5">
    <source>
        <dbReference type="ARBA" id="ARBA00022970"/>
    </source>
</evidence>
<dbReference type="GO" id="GO:0005524">
    <property type="term" value="F:ATP binding"/>
    <property type="evidence" value="ECO:0007669"/>
    <property type="project" value="UniProtKB-KW"/>
</dbReference>
<evidence type="ECO:0000313" key="8">
    <source>
        <dbReference type="Proteomes" id="UP000483035"/>
    </source>
</evidence>
<dbReference type="Proteomes" id="UP000483035">
    <property type="component" value="Unassembled WGS sequence"/>
</dbReference>
<keyword evidence="3" id="KW-0547">Nucleotide-binding</keyword>
<dbReference type="InterPro" id="IPR003439">
    <property type="entry name" value="ABC_transporter-like_ATP-bd"/>
</dbReference>
<comment type="caution">
    <text evidence="7">The sequence shown here is derived from an EMBL/GenBank/DDBJ whole genome shotgun (WGS) entry which is preliminary data.</text>
</comment>
<dbReference type="RefSeq" id="WP_163993931.1">
    <property type="nucleotide sequence ID" value="NZ_WUEY01000033.1"/>
</dbReference>
<dbReference type="GO" id="GO:0015658">
    <property type="term" value="F:branched-chain amino acid transmembrane transporter activity"/>
    <property type="evidence" value="ECO:0007669"/>
    <property type="project" value="TreeGrafter"/>
</dbReference>
<dbReference type="SMART" id="SM00382">
    <property type="entry name" value="AAA"/>
    <property type="match status" value="1"/>
</dbReference>
<feature type="domain" description="ABC transporter" evidence="6">
    <location>
        <begin position="2"/>
        <end position="233"/>
    </location>
</feature>
<name>A0A6L9UGU9_9HYPH</name>
<organism evidence="7 8">
    <name type="scientific">Rhizobium lusitanum</name>
    <dbReference type="NCBI Taxonomy" id="293958"/>
    <lineage>
        <taxon>Bacteria</taxon>
        <taxon>Pseudomonadati</taxon>
        <taxon>Pseudomonadota</taxon>
        <taxon>Alphaproteobacteria</taxon>
        <taxon>Hyphomicrobiales</taxon>
        <taxon>Rhizobiaceae</taxon>
        <taxon>Rhizobium/Agrobacterium group</taxon>
        <taxon>Rhizobium</taxon>
    </lineage>
</organism>
<dbReference type="AlphaFoldDB" id="A0A6L9UGU9"/>
<evidence type="ECO:0000259" key="6">
    <source>
        <dbReference type="PROSITE" id="PS50893"/>
    </source>
</evidence>
<sequence length="234" mass="25702">MLSVRGLHAYYGNIHVLHGVDLDVAGGHITTILGRNGSGRSTTCKAIMGILKPARGEVKLNGENVAGRAGHDIARAGIGYVPEERLIFATLTVEENLQLGMKPARSGVASWTVEELYAFFPRLKERRRVRAGYLSGGEQQMLTIFRTLLGNPSVILVDEPTEGLAPKIVDVVTEVMMEMKRRGLGIVLLEQKLSMALRVTDSIMVMGHGQIVFNGTAQEFHDNPSIRRQWLEVS</sequence>
<dbReference type="Pfam" id="PF00005">
    <property type="entry name" value="ABC_tran"/>
    <property type="match status" value="1"/>
</dbReference>
<dbReference type="InterPro" id="IPR052156">
    <property type="entry name" value="BCAA_Transport_ATP-bd_LivF"/>
</dbReference>
<proteinExistence type="inferred from homology"/>
<evidence type="ECO:0000313" key="7">
    <source>
        <dbReference type="EMBL" id="NEI74551.1"/>
    </source>
</evidence>
<dbReference type="GO" id="GO:0016887">
    <property type="term" value="F:ATP hydrolysis activity"/>
    <property type="evidence" value="ECO:0007669"/>
    <property type="project" value="InterPro"/>
</dbReference>
<dbReference type="SUPFAM" id="SSF52540">
    <property type="entry name" value="P-loop containing nucleoside triphosphate hydrolases"/>
    <property type="match status" value="1"/>
</dbReference>
<accession>A0A6L9UGU9</accession>
<reference evidence="7 8" key="1">
    <citation type="submission" date="2019-12" db="EMBL/GenBank/DDBJ databases">
        <title>Rhizobium genotypes associated with high levels of biological nitrogen fixation by grain legumes in a temperate-maritime cropping system.</title>
        <authorList>
            <person name="Maluk M."/>
            <person name="Francesc Ferrando Molina F."/>
            <person name="Lopez Del Egido L."/>
            <person name="Lafos M."/>
            <person name="Langarica-Fuentes A."/>
            <person name="Gebre Yohannes G."/>
            <person name="Young M.W."/>
            <person name="Martin P."/>
            <person name="Gantlett R."/>
            <person name="Kenicer G."/>
            <person name="Hawes C."/>
            <person name="Begg G.S."/>
            <person name="Quilliam R.S."/>
            <person name="Squire G.R."/>
            <person name="Poole P.S."/>
            <person name="Young P.W."/>
            <person name="Iannetta P.M."/>
            <person name="James E.K."/>
        </authorList>
    </citation>
    <scope>NUCLEOTIDE SEQUENCE [LARGE SCALE GENOMIC DNA]</scope>
    <source>
        <strain evidence="7 8">JHI1118</strain>
    </source>
</reference>
<dbReference type="PANTHER" id="PTHR43820:SF2">
    <property type="entry name" value="ABC TRANSPORTER ATP-BINDING PROTEIN"/>
    <property type="match status" value="1"/>
</dbReference>
<keyword evidence="2" id="KW-0813">Transport</keyword>
<gene>
    <name evidence="7" type="ORF">GR212_33950</name>
</gene>
<evidence type="ECO:0000256" key="1">
    <source>
        <dbReference type="ARBA" id="ARBA00005417"/>
    </source>
</evidence>
<evidence type="ECO:0000256" key="2">
    <source>
        <dbReference type="ARBA" id="ARBA00022448"/>
    </source>
</evidence>